<evidence type="ECO:0000313" key="3">
    <source>
        <dbReference type="Proteomes" id="UP001642540"/>
    </source>
</evidence>
<evidence type="ECO:0000313" key="2">
    <source>
        <dbReference type="EMBL" id="CAL8096121.1"/>
    </source>
</evidence>
<comment type="caution">
    <text evidence="2">The sequence shown here is derived from an EMBL/GenBank/DDBJ whole genome shotgun (WGS) entry which is preliminary data.</text>
</comment>
<accession>A0ABP1QEB1</accession>
<gene>
    <name evidence="2" type="ORF">ODALV1_LOCUS9272</name>
</gene>
<feature type="transmembrane region" description="Helical" evidence="1">
    <location>
        <begin position="130"/>
        <end position="152"/>
    </location>
</feature>
<proteinExistence type="predicted"/>
<reference evidence="2 3" key="1">
    <citation type="submission" date="2024-08" db="EMBL/GenBank/DDBJ databases">
        <authorList>
            <person name="Cucini C."/>
            <person name="Frati F."/>
        </authorList>
    </citation>
    <scope>NUCLEOTIDE SEQUENCE [LARGE SCALE GENOMIC DNA]</scope>
</reference>
<keyword evidence="1" id="KW-0812">Transmembrane</keyword>
<keyword evidence="1" id="KW-1133">Transmembrane helix</keyword>
<keyword evidence="1" id="KW-0472">Membrane</keyword>
<feature type="transmembrane region" description="Helical" evidence="1">
    <location>
        <begin position="21"/>
        <end position="38"/>
    </location>
</feature>
<evidence type="ECO:0000256" key="1">
    <source>
        <dbReference type="SAM" id="Phobius"/>
    </source>
</evidence>
<name>A0ABP1QEB1_9HEXA</name>
<feature type="transmembrane region" description="Helical" evidence="1">
    <location>
        <begin position="95"/>
        <end position="118"/>
    </location>
</feature>
<dbReference type="EMBL" id="CAXLJM020000027">
    <property type="protein sequence ID" value="CAL8096121.1"/>
    <property type="molecule type" value="Genomic_DNA"/>
</dbReference>
<keyword evidence="3" id="KW-1185">Reference proteome</keyword>
<dbReference type="Proteomes" id="UP001642540">
    <property type="component" value="Unassembled WGS sequence"/>
</dbReference>
<sequence length="201" mass="23014">MYNIRKIQLTPTKISLNRCSSLGLGITILQFFWGLYNVCHLQEKNTLLDIETAELQLQKALDCRAGEQRESNSNEPCTLKLNLAPSPQQEFRRCLVIGVILYTQLFLNLLDVYLYMILRSATQKENICKCWLGLYLQISLLTYNMIEILIVANNGVFDGSSCLLAARATVRAISIEMICLFLREIEDKQETDLLLYIILIV</sequence>
<organism evidence="2 3">
    <name type="scientific">Orchesella dallaii</name>
    <dbReference type="NCBI Taxonomy" id="48710"/>
    <lineage>
        <taxon>Eukaryota</taxon>
        <taxon>Metazoa</taxon>
        <taxon>Ecdysozoa</taxon>
        <taxon>Arthropoda</taxon>
        <taxon>Hexapoda</taxon>
        <taxon>Collembola</taxon>
        <taxon>Entomobryomorpha</taxon>
        <taxon>Entomobryoidea</taxon>
        <taxon>Orchesellidae</taxon>
        <taxon>Orchesellinae</taxon>
        <taxon>Orchesella</taxon>
    </lineage>
</organism>
<protein>
    <submittedName>
        <fullName evidence="2">Uncharacterized protein</fullName>
    </submittedName>
</protein>